<proteinExistence type="predicted"/>
<evidence type="ECO:0000256" key="1">
    <source>
        <dbReference type="SAM" id="Phobius"/>
    </source>
</evidence>
<keyword evidence="1" id="KW-0812">Transmembrane</keyword>
<evidence type="ECO:0000313" key="3">
    <source>
        <dbReference type="Proteomes" id="UP000275012"/>
    </source>
</evidence>
<organism evidence="2 3">
    <name type="scientific">Solilutibacter pythonis</name>
    <dbReference type="NCBI Taxonomy" id="2483112"/>
    <lineage>
        <taxon>Bacteria</taxon>
        <taxon>Pseudomonadati</taxon>
        <taxon>Pseudomonadota</taxon>
        <taxon>Gammaproteobacteria</taxon>
        <taxon>Lysobacterales</taxon>
        <taxon>Lysobacteraceae</taxon>
        <taxon>Solilutibacter</taxon>
    </lineage>
</organism>
<feature type="transmembrane region" description="Helical" evidence="1">
    <location>
        <begin position="6"/>
        <end position="29"/>
    </location>
</feature>
<keyword evidence="1" id="KW-1133">Transmembrane helix</keyword>
<accession>A0A3M2HU58</accession>
<keyword evidence="3" id="KW-1185">Reference proteome</keyword>
<feature type="transmembrane region" description="Helical" evidence="1">
    <location>
        <begin position="41"/>
        <end position="58"/>
    </location>
</feature>
<gene>
    <name evidence="2" type="ORF">EBB59_05100</name>
</gene>
<reference evidence="2 3" key="1">
    <citation type="submission" date="2018-10" db="EMBL/GenBank/DDBJ databases">
        <title>Proposal of Lysobacter pythonis sp. nov. isolated from royal pythons (Python regius).</title>
        <authorList>
            <person name="Hans-Juergen B."/>
            <person name="Huptas C."/>
            <person name="Sandra B."/>
            <person name="Igor L."/>
            <person name="Joachim S."/>
            <person name="Siegfried S."/>
            <person name="Mareike W."/>
            <person name="Peter K."/>
        </authorList>
    </citation>
    <scope>NUCLEOTIDE SEQUENCE [LARGE SCALE GENOMIC DNA]</scope>
    <source>
        <strain evidence="2 3">4284/11</strain>
    </source>
</reference>
<dbReference type="EMBL" id="RFLY01000006">
    <property type="protein sequence ID" value="RMH93276.1"/>
    <property type="molecule type" value="Genomic_DNA"/>
</dbReference>
<dbReference type="AlphaFoldDB" id="A0A3M2HU58"/>
<comment type="caution">
    <text evidence="2">The sequence shown here is derived from an EMBL/GenBank/DDBJ whole genome shotgun (WGS) entry which is preliminary data.</text>
</comment>
<sequence>MHWDLFTIIQQILIILTIAGQLWISILVVRNAKGTEQYVRLMSFCTGLLLFLLCRPLGLTFADLMLRAHGEGNLIEKILMGGVMPFLVGIFVSEGTVFALGMRKPIPIRFMLIVAAFTLSQAAYTNYVTLTTKVTTLDKAFIPNICYAIAVGIWLTWRYREIPVASHRD</sequence>
<dbReference type="OrthoDB" id="6024268at2"/>
<protein>
    <submittedName>
        <fullName evidence="2">Uncharacterized protein</fullName>
    </submittedName>
</protein>
<feature type="transmembrane region" description="Helical" evidence="1">
    <location>
        <begin position="108"/>
        <end position="128"/>
    </location>
</feature>
<dbReference type="Proteomes" id="UP000275012">
    <property type="component" value="Unassembled WGS sequence"/>
</dbReference>
<dbReference type="RefSeq" id="WP_122101080.1">
    <property type="nucleotide sequence ID" value="NZ_RFLY01000006.1"/>
</dbReference>
<keyword evidence="1" id="KW-0472">Membrane</keyword>
<feature type="transmembrane region" description="Helical" evidence="1">
    <location>
        <begin position="140"/>
        <end position="159"/>
    </location>
</feature>
<evidence type="ECO:0000313" key="2">
    <source>
        <dbReference type="EMBL" id="RMH93276.1"/>
    </source>
</evidence>
<feature type="transmembrane region" description="Helical" evidence="1">
    <location>
        <begin position="78"/>
        <end position="101"/>
    </location>
</feature>
<name>A0A3M2HU58_9GAMM</name>